<dbReference type="Proteomes" id="UP000016160">
    <property type="component" value="Chromosome"/>
</dbReference>
<dbReference type="Gene3D" id="2.40.160.60">
    <property type="entry name" value="Outer membrane protein transport protein (OMPP1/FadL/TodX)"/>
    <property type="match status" value="1"/>
</dbReference>
<sequence>MCFKNISAQTASFSDNIKFGGGIGLSFGSNFFSGTLEPSAIYQVNPQFAFGAGLNFTYNSQKDFYKSTILGGTLTGLFNPIPNIQLSAEYQQLHVNRKYDNDLILYQDEKYWSPALLLGIGYQTNHVTVGVRYDVLYDDYKSIYASPWAPFIRVYF</sequence>
<keyword evidence="2" id="KW-1185">Reference proteome</keyword>
<proteinExistence type="predicted"/>
<dbReference type="HOGENOM" id="CLU_125390_0_0_10"/>
<reference evidence="1 2" key="1">
    <citation type="journal article" date="2013" name="Appl. Environ. Microbiol.">
        <title>The genome of the alga-associated marine flavobacterium Formosa agariphila KMM 3901T reveals a broad potential for degradation of algal polysaccharides.</title>
        <authorList>
            <person name="Mann A.J."/>
            <person name="Hahnke R.L."/>
            <person name="Huang S."/>
            <person name="Werner J."/>
            <person name="Xing P."/>
            <person name="Barbeyron T."/>
            <person name="Huettel B."/>
            <person name="Stueber K."/>
            <person name="Reinhardt R."/>
            <person name="Harder J."/>
            <person name="Gloeckner F.O."/>
            <person name="Amann R.I."/>
            <person name="Teeling H."/>
        </authorList>
    </citation>
    <scope>NUCLEOTIDE SEQUENCE [LARGE SCALE GENOMIC DNA]</scope>
    <source>
        <strain evidence="2">DSM 15362 / KCTC 12365 / LMG 23005 / KMM 3901</strain>
    </source>
</reference>
<protein>
    <submittedName>
        <fullName evidence="1">Alpha-ketoglutarate decarboxylase</fullName>
    </submittedName>
</protein>
<dbReference type="eggNOG" id="ENOG5030398">
    <property type="taxonomic scope" value="Bacteria"/>
</dbReference>
<dbReference type="EMBL" id="HG315671">
    <property type="protein sequence ID" value="CDF77888.1"/>
    <property type="molecule type" value="Genomic_DNA"/>
</dbReference>
<accession>T2KHL2</accession>
<evidence type="ECO:0000313" key="1">
    <source>
        <dbReference type="EMBL" id="CDF77888.1"/>
    </source>
</evidence>
<dbReference type="PATRIC" id="fig|1347342.6.peg.179"/>
<name>T2KHL2_FORAG</name>
<gene>
    <name evidence="1" type="ORF">BN863_1760</name>
</gene>
<evidence type="ECO:0000313" key="2">
    <source>
        <dbReference type="Proteomes" id="UP000016160"/>
    </source>
</evidence>
<dbReference type="STRING" id="1347342.BN863_1760"/>
<dbReference type="AlphaFoldDB" id="T2KHL2"/>
<organism evidence="1 2">
    <name type="scientific">Formosa agariphila (strain DSM 15362 / KCTC 12365 / LMG 23005 / KMM 3901 / M-2Alg 35-1)</name>
    <dbReference type="NCBI Taxonomy" id="1347342"/>
    <lineage>
        <taxon>Bacteria</taxon>
        <taxon>Pseudomonadati</taxon>
        <taxon>Bacteroidota</taxon>
        <taxon>Flavobacteriia</taxon>
        <taxon>Flavobacteriales</taxon>
        <taxon>Flavobacteriaceae</taxon>
        <taxon>Formosa</taxon>
    </lineage>
</organism>